<evidence type="ECO:0000256" key="6">
    <source>
        <dbReference type="ARBA" id="ARBA00049024"/>
    </source>
</evidence>
<evidence type="ECO:0000256" key="5">
    <source>
        <dbReference type="ARBA" id="ARBA00023002"/>
    </source>
</evidence>
<evidence type="ECO:0000259" key="8">
    <source>
        <dbReference type="Pfam" id="PF00171"/>
    </source>
</evidence>
<dbReference type="Proteomes" id="UP001197492">
    <property type="component" value="Unassembled WGS sequence"/>
</dbReference>
<keyword evidence="2 7" id="KW-0028">Amino-acid biosynthesis</keyword>
<dbReference type="InterPro" id="IPR012134">
    <property type="entry name" value="Glu-5-SA_DH"/>
</dbReference>
<evidence type="ECO:0000256" key="3">
    <source>
        <dbReference type="ARBA" id="ARBA00022650"/>
    </source>
</evidence>
<evidence type="ECO:0000313" key="10">
    <source>
        <dbReference type="EMBL" id="MBV3392801.1"/>
    </source>
</evidence>
<comment type="similarity">
    <text evidence="7">Belongs to the gamma-glutamyl phosphate reductase family.</text>
</comment>
<dbReference type="EMBL" id="JAHOEL010000029">
    <property type="protein sequence ID" value="MBV3392801.1"/>
    <property type="molecule type" value="Genomic_DNA"/>
</dbReference>
<dbReference type="CDD" id="cd07079">
    <property type="entry name" value="ALDH_F18-19_ProA-GPR"/>
    <property type="match status" value="1"/>
</dbReference>
<keyword evidence="4 7" id="KW-0521">NADP</keyword>
<dbReference type="Pfam" id="PF00171">
    <property type="entry name" value="Aldedh"/>
    <property type="match status" value="1"/>
</dbReference>
<dbReference type="NCBIfam" id="NF001221">
    <property type="entry name" value="PRK00197.1"/>
    <property type="match status" value="1"/>
</dbReference>
<dbReference type="EMBL" id="JAHOEF010000030">
    <property type="protein sequence ID" value="MBV3382763.1"/>
    <property type="molecule type" value="Genomic_DNA"/>
</dbReference>
<sequence length="412" mass="45242">MNTLLETQLKRAKVAARLLKNMPTCTKNQALDKIADALIAHSEEILEANKKDMAHAKEVNMTKAMQDRLLFTHERIVGVSDGVKKVATLPDPIGEVMESWTRPNGLEISKVRVPIGVFGIIYEARPNVTVDIASLCLKSGNACVLRGGKEAIHTNKKLVEIMKDATKDILPEGAIELITELDHAIVGELIHANEYVDVIVPRGGAGLIQFVVKNATVPVIETGAGICHLYVDKDADLNKALTIAVNAKIQRPSVCNAIETILVHKDVADKFLPELKKAFEKVEIKGDDATCQIINCEHVTDDSYATEYDDYIVNIRVVDSVEEAINHIYTYSTKHSESIITENNETAALFMNSLDSACVYHNASTRFSDGGEFGFGAELGISTQKLHARGPLGLKEMCSYQYKIEGNGQIRE</sequence>
<comment type="function">
    <text evidence="7">Catalyzes the NADPH-dependent reduction of L-glutamate 5-phosphate into L-glutamate 5-semialdehyde and phosphate. The product spontaneously undergoes cyclization to form 1-pyrroline-5-carboxylate.</text>
</comment>
<dbReference type="PANTHER" id="PTHR11063">
    <property type="entry name" value="GLUTAMATE SEMIALDEHYDE DEHYDROGENASE"/>
    <property type="match status" value="1"/>
</dbReference>
<feature type="domain" description="Aldehyde dehydrogenase" evidence="8">
    <location>
        <begin position="8"/>
        <end position="288"/>
    </location>
</feature>
<dbReference type="PIRSF" id="PIRSF000151">
    <property type="entry name" value="GPR"/>
    <property type="match status" value="1"/>
</dbReference>
<gene>
    <name evidence="7" type="primary">proA</name>
    <name evidence="9" type="ORF">KSV97_05940</name>
    <name evidence="10" type="ORF">KSW06_05980</name>
</gene>
<dbReference type="AlphaFoldDB" id="A0AAW4MVL3"/>
<evidence type="ECO:0000256" key="7">
    <source>
        <dbReference type="HAMAP-Rule" id="MF_00412"/>
    </source>
</evidence>
<dbReference type="PANTHER" id="PTHR11063:SF8">
    <property type="entry name" value="DELTA-1-PYRROLINE-5-CARBOXYLATE SYNTHASE"/>
    <property type="match status" value="1"/>
</dbReference>
<comment type="subcellular location">
    <subcellularLocation>
        <location evidence="7">Cytoplasm</location>
    </subcellularLocation>
</comment>
<dbReference type="GO" id="GO:0004350">
    <property type="term" value="F:glutamate-5-semialdehyde dehydrogenase activity"/>
    <property type="evidence" value="ECO:0007669"/>
    <property type="project" value="UniProtKB-UniRule"/>
</dbReference>
<dbReference type="NCBIfam" id="TIGR00407">
    <property type="entry name" value="proA"/>
    <property type="match status" value="1"/>
</dbReference>
<evidence type="ECO:0000256" key="1">
    <source>
        <dbReference type="ARBA" id="ARBA00004985"/>
    </source>
</evidence>
<dbReference type="GO" id="GO:0005737">
    <property type="term" value="C:cytoplasm"/>
    <property type="evidence" value="ECO:0007669"/>
    <property type="project" value="UniProtKB-SubCell"/>
</dbReference>
<evidence type="ECO:0000313" key="12">
    <source>
        <dbReference type="Proteomes" id="UP001197492"/>
    </source>
</evidence>
<keyword evidence="3 7" id="KW-0641">Proline biosynthesis</keyword>
<proteinExistence type="inferred from homology"/>
<reference evidence="9 12" key="1">
    <citation type="submission" date="2021-06" db="EMBL/GenBank/DDBJ databases">
        <title>Collection of gut derived symbiotic bacterial strains cultured from healthy donors.</title>
        <authorList>
            <person name="Lin H."/>
            <person name="Littmann E."/>
            <person name="Pamer E.G."/>
        </authorList>
    </citation>
    <scope>NUCLEOTIDE SEQUENCE</scope>
    <source>
        <strain evidence="10 12">MSK.21.70</strain>
        <strain evidence="9">MSK.21.82</strain>
    </source>
</reference>
<evidence type="ECO:0000256" key="2">
    <source>
        <dbReference type="ARBA" id="ARBA00022605"/>
    </source>
</evidence>
<evidence type="ECO:0000313" key="11">
    <source>
        <dbReference type="Proteomes" id="UP001196408"/>
    </source>
</evidence>
<comment type="caution">
    <text evidence="9">The sequence shown here is derived from an EMBL/GenBank/DDBJ whole genome shotgun (WGS) entry which is preliminary data.</text>
</comment>
<name>A0AAW4MVL3_9FIRM</name>
<keyword evidence="12" id="KW-1185">Reference proteome</keyword>
<dbReference type="GO" id="GO:0055129">
    <property type="term" value="P:L-proline biosynthetic process"/>
    <property type="evidence" value="ECO:0007669"/>
    <property type="project" value="UniProtKB-UniRule"/>
</dbReference>
<accession>A0AAW4MVL3</accession>
<comment type="catalytic activity">
    <reaction evidence="6 7">
        <text>L-glutamate 5-semialdehyde + phosphate + NADP(+) = L-glutamyl 5-phosphate + NADPH + H(+)</text>
        <dbReference type="Rhea" id="RHEA:19541"/>
        <dbReference type="ChEBI" id="CHEBI:15378"/>
        <dbReference type="ChEBI" id="CHEBI:43474"/>
        <dbReference type="ChEBI" id="CHEBI:57783"/>
        <dbReference type="ChEBI" id="CHEBI:58066"/>
        <dbReference type="ChEBI" id="CHEBI:58274"/>
        <dbReference type="ChEBI" id="CHEBI:58349"/>
        <dbReference type="EC" id="1.2.1.41"/>
    </reaction>
</comment>
<dbReference type="InterPro" id="IPR020593">
    <property type="entry name" value="G-glutamylP_reductase_CS"/>
</dbReference>
<keyword evidence="5 7" id="KW-0560">Oxidoreductase</keyword>
<dbReference type="PROSITE" id="PS01223">
    <property type="entry name" value="PROA"/>
    <property type="match status" value="1"/>
</dbReference>
<dbReference type="InterPro" id="IPR000965">
    <property type="entry name" value="GPR_dom"/>
</dbReference>
<dbReference type="RefSeq" id="WP_217747596.1">
    <property type="nucleotide sequence ID" value="NZ_JAHOEB010000028.1"/>
</dbReference>
<keyword evidence="7" id="KW-0963">Cytoplasm</keyword>
<dbReference type="InterPro" id="IPR015590">
    <property type="entry name" value="Aldehyde_DH_dom"/>
</dbReference>
<comment type="pathway">
    <text evidence="1 7">Amino-acid biosynthesis; L-proline biosynthesis; L-glutamate 5-semialdehyde from L-glutamate: step 2/2.</text>
</comment>
<protein>
    <recommendedName>
        <fullName evidence="7">Gamma-glutamyl phosphate reductase</fullName>
        <shortName evidence="7">GPR</shortName>
        <ecNumber evidence="7">1.2.1.41</ecNumber>
    </recommendedName>
    <alternativeName>
        <fullName evidence="7">Glutamate-5-semialdehyde dehydrogenase</fullName>
    </alternativeName>
    <alternativeName>
        <fullName evidence="7">Glutamyl-gamma-semialdehyde dehydrogenase</fullName>
        <shortName evidence="7">GSA dehydrogenase</shortName>
    </alternativeName>
</protein>
<dbReference type="Proteomes" id="UP001196408">
    <property type="component" value="Unassembled WGS sequence"/>
</dbReference>
<evidence type="ECO:0000256" key="4">
    <source>
        <dbReference type="ARBA" id="ARBA00022857"/>
    </source>
</evidence>
<dbReference type="FunFam" id="3.40.309.10:FF:000006">
    <property type="entry name" value="Gamma-glutamyl phosphate reductase"/>
    <property type="match status" value="1"/>
</dbReference>
<dbReference type="HAMAP" id="MF_00412">
    <property type="entry name" value="ProA"/>
    <property type="match status" value="1"/>
</dbReference>
<organism evidence="9 11">
    <name type="scientific">Catenibacterium mitsuokai</name>
    <dbReference type="NCBI Taxonomy" id="100886"/>
    <lineage>
        <taxon>Bacteria</taxon>
        <taxon>Bacillati</taxon>
        <taxon>Bacillota</taxon>
        <taxon>Erysipelotrichia</taxon>
        <taxon>Erysipelotrichales</taxon>
        <taxon>Coprobacillaceae</taxon>
        <taxon>Catenibacterium</taxon>
    </lineage>
</organism>
<evidence type="ECO:0000313" key="9">
    <source>
        <dbReference type="EMBL" id="MBV3382763.1"/>
    </source>
</evidence>
<dbReference type="EC" id="1.2.1.41" evidence="7"/>